<dbReference type="Gene3D" id="3.10.180.10">
    <property type="entry name" value="2,3-Dihydroxybiphenyl 1,2-Dioxygenase, domain 1"/>
    <property type="match status" value="2"/>
</dbReference>
<name>A0ABP9PSB3_9PSEU</name>
<comment type="caution">
    <text evidence="2">The sequence shown here is derived from an EMBL/GenBank/DDBJ whole genome shotgun (WGS) entry which is preliminary data.</text>
</comment>
<dbReference type="PANTHER" id="PTHR33993">
    <property type="entry name" value="GLYOXALASE-RELATED"/>
    <property type="match status" value="1"/>
</dbReference>
<dbReference type="InterPro" id="IPR004360">
    <property type="entry name" value="Glyas_Fos-R_dOase_dom"/>
</dbReference>
<dbReference type="CDD" id="cd07247">
    <property type="entry name" value="SgaA_N_like"/>
    <property type="match status" value="2"/>
</dbReference>
<reference evidence="3" key="1">
    <citation type="journal article" date="2019" name="Int. J. Syst. Evol. Microbiol.">
        <title>The Global Catalogue of Microorganisms (GCM) 10K type strain sequencing project: providing services to taxonomists for standard genome sequencing and annotation.</title>
        <authorList>
            <consortium name="The Broad Institute Genomics Platform"/>
            <consortium name="The Broad Institute Genome Sequencing Center for Infectious Disease"/>
            <person name="Wu L."/>
            <person name="Ma J."/>
        </authorList>
    </citation>
    <scope>NUCLEOTIDE SEQUENCE [LARGE SCALE GENOMIC DNA]</scope>
    <source>
        <strain evidence="3">JCM 18303</strain>
    </source>
</reference>
<evidence type="ECO:0000313" key="2">
    <source>
        <dbReference type="EMBL" id="GAA5151399.1"/>
    </source>
</evidence>
<dbReference type="SUPFAM" id="SSF54593">
    <property type="entry name" value="Glyoxalase/Bleomycin resistance protein/Dihydroxybiphenyl dioxygenase"/>
    <property type="match status" value="2"/>
</dbReference>
<dbReference type="PROSITE" id="PS51819">
    <property type="entry name" value="VOC"/>
    <property type="match status" value="2"/>
</dbReference>
<dbReference type="InterPro" id="IPR052164">
    <property type="entry name" value="Anthracycline_SecMetBiosynth"/>
</dbReference>
<dbReference type="Pfam" id="PF00903">
    <property type="entry name" value="Glyoxalase"/>
    <property type="match status" value="2"/>
</dbReference>
<organism evidence="2 3">
    <name type="scientific">Pseudonocardia eucalypti</name>
    <dbReference type="NCBI Taxonomy" id="648755"/>
    <lineage>
        <taxon>Bacteria</taxon>
        <taxon>Bacillati</taxon>
        <taxon>Actinomycetota</taxon>
        <taxon>Actinomycetes</taxon>
        <taxon>Pseudonocardiales</taxon>
        <taxon>Pseudonocardiaceae</taxon>
        <taxon>Pseudonocardia</taxon>
    </lineage>
</organism>
<dbReference type="EMBL" id="BAABJP010000007">
    <property type="protein sequence ID" value="GAA5151399.1"/>
    <property type="molecule type" value="Genomic_DNA"/>
</dbReference>
<evidence type="ECO:0000313" key="3">
    <source>
        <dbReference type="Proteomes" id="UP001428817"/>
    </source>
</evidence>
<feature type="domain" description="VOC" evidence="1">
    <location>
        <begin position="138"/>
        <end position="253"/>
    </location>
</feature>
<evidence type="ECO:0000259" key="1">
    <source>
        <dbReference type="PROSITE" id="PS51819"/>
    </source>
</evidence>
<proteinExistence type="predicted"/>
<gene>
    <name evidence="2" type="ORF">GCM10023321_18390</name>
</gene>
<feature type="domain" description="VOC" evidence="1">
    <location>
        <begin position="12"/>
        <end position="125"/>
    </location>
</feature>
<dbReference type="InterPro" id="IPR037523">
    <property type="entry name" value="VOC_core"/>
</dbReference>
<protein>
    <submittedName>
        <fullName evidence="2">VOC family protein</fullName>
    </submittedName>
</protein>
<dbReference type="PANTHER" id="PTHR33993:SF14">
    <property type="entry name" value="GB|AAF24581.1"/>
    <property type="match status" value="1"/>
</dbReference>
<sequence length="255" mass="26526">MPTRDTPWPAGTPCWIDLSAPDVPAAAEFYKSLFGWTYVDTGADFGNYHIAQVNGRAPAAIGPQFEEGQPAAWTLYLASDDVDATAKLIADNGGGLLMEPGDVGDKGRMLIATDPTGAVFGVWQAGETTGLQVFNEPGALAWEDARLTDADAGRSFYASVFGYTYGPVEGAPPAYQTFAVDGRPVGGIGDLTGAPEGTPSHWVGYFSVADVDAAAATAERGGGRVLGPAQDTPFGRMAELADPFGATFMVHAELA</sequence>
<dbReference type="RefSeq" id="WP_185066693.1">
    <property type="nucleotide sequence ID" value="NZ_BAABJP010000007.1"/>
</dbReference>
<dbReference type="Proteomes" id="UP001428817">
    <property type="component" value="Unassembled WGS sequence"/>
</dbReference>
<dbReference type="InterPro" id="IPR029068">
    <property type="entry name" value="Glyas_Bleomycin-R_OHBP_Dase"/>
</dbReference>
<keyword evidence="3" id="KW-1185">Reference proteome</keyword>
<accession>A0ABP9PSB3</accession>